<accession>A0A6L8LIV2</accession>
<dbReference type="Proteomes" id="UP000479043">
    <property type="component" value="Unassembled WGS sequence"/>
</dbReference>
<organism evidence="2 3">
    <name type="scientific">Thalassovita mangrovi</name>
    <dbReference type="NCBI Taxonomy" id="2692236"/>
    <lineage>
        <taxon>Bacteria</taxon>
        <taxon>Pseudomonadati</taxon>
        <taxon>Pseudomonadota</taxon>
        <taxon>Alphaproteobacteria</taxon>
        <taxon>Rhodobacterales</taxon>
        <taxon>Roseobacteraceae</taxon>
        <taxon>Thalassovita</taxon>
    </lineage>
</organism>
<evidence type="ECO:0008006" key="4">
    <source>
        <dbReference type="Google" id="ProtNLM"/>
    </source>
</evidence>
<gene>
    <name evidence="2" type="ORF">GR167_11660</name>
</gene>
<feature type="chain" id="PRO_5026878863" description="Peptidase S74 domain-containing protein" evidence="1">
    <location>
        <begin position="27"/>
        <end position="391"/>
    </location>
</feature>
<protein>
    <recommendedName>
        <fullName evidence="4">Peptidase S74 domain-containing protein</fullName>
    </recommendedName>
</protein>
<comment type="caution">
    <text evidence="2">The sequence shown here is derived from an EMBL/GenBank/DDBJ whole genome shotgun (WGS) entry which is preliminary data.</text>
</comment>
<dbReference type="AlphaFoldDB" id="A0A6L8LIV2"/>
<dbReference type="RefSeq" id="WP_160973674.1">
    <property type="nucleotide sequence ID" value="NZ_WWEN01000004.1"/>
</dbReference>
<name>A0A6L8LIV2_9RHOB</name>
<feature type="signal peptide" evidence="1">
    <location>
        <begin position="1"/>
        <end position="26"/>
    </location>
</feature>
<dbReference type="EMBL" id="WWEN01000004">
    <property type="protein sequence ID" value="MYM55961.1"/>
    <property type="molecule type" value="Genomic_DNA"/>
</dbReference>
<evidence type="ECO:0000313" key="2">
    <source>
        <dbReference type="EMBL" id="MYM55961.1"/>
    </source>
</evidence>
<reference evidence="2 3" key="1">
    <citation type="submission" date="2020-01" db="EMBL/GenBank/DDBJ databases">
        <authorList>
            <person name="Chen S."/>
        </authorList>
    </citation>
    <scope>NUCLEOTIDE SEQUENCE [LARGE SCALE GENOMIC DNA]</scope>
    <source>
        <strain evidence="2 3">GS-10</strain>
    </source>
</reference>
<evidence type="ECO:0000256" key="1">
    <source>
        <dbReference type="SAM" id="SignalP"/>
    </source>
</evidence>
<keyword evidence="1" id="KW-0732">Signal</keyword>
<keyword evidence="3" id="KW-1185">Reference proteome</keyword>
<evidence type="ECO:0000313" key="3">
    <source>
        <dbReference type="Proteomes" id="UP000479043"/>
    </source>
</evidence>
<sequence length="391" mass="42098">MKDLKRNALKFLASSALVAVTGAASADEVFIQDVIVQGSLCVGVDCVNGEAFGFDTIRLKENNVRIKFDDTSASSAFPNTDWELQANESSNGGHNWFALLDGTNSKRPFTVEANARNNAMYISSAGRLGLGTSAPGVDIDVLNGNTPALRLQQDSSSGFTAQTWDVAGNETNFFVRDVTNASRIPFKIRPTAPTNSLYIDTDGDIGLGTASPDAPLDVEENSDLTAGTPHLLVNNTNATARVRRMIGISNFGGAFIHLENRQSGVAWTMTNANTGTSFLINDPSTTDPELELAQNGDLTIRGNLVTGGGGTCDPGPCDAVFDPDVYEVPSIKEHAEFMWANKRLPALDPTLPGQPINVTLKLTRMLNELEHAHIYIEQLNDRIAELETRIQ</sequence>
<proteinExistence type="predicted"/>